<dbReference type="InterPro" id="IPR005119">
    <property type="entry name" value="LysR_subst-bd"/>
</dbReference>
<keyword evidence="8" id="KW-1185">Reference proteome</keyword>
<dbReference type="Gene3D" id="1.10.10.10">
    <property type="entry name" value="Winged helix-like DNA-binding domain superfamily/Winged helix DNA-binding domain"/>
    <property type="match status" value="1"/>
</dbReference>
<evidence type="ECO:0000256" key="4">
    <source>
        <dbReference type="ARBA" id="ARBA00023125"/>
    </source>
</evidence>
<keyword evidence="3" id="KW-0805">Transcription regulation</keyword>
<dbReference type="PATRIC" id="fig|1245469.3.peg.6234"/>
<dbReference type="Proteomes" id="UP000011841">
    <property type="component" value="Chromosome"/>
</dbReference>
<dbReference type="CDD" id="cd08432">
    <property type="entry name" value="PBP2_GcdR_TrpI_HvrB_AmpR_like"/>
    <property type="match status" value="1"/>
</dbReference>
<evidence type="ECO:0000259" key="6">
    <source>
        <dbReference type="PROSITE" id="PS50931"/>
    </source>
</evidence>
<protein>
    <submittedName>
        <fullName evidence="7">Putative DNA-binding transcriptional dual regulator</fullName>
    </submittedName>
</protein>
<evidence type="ECO:0000256" key="5">
    <source>
        <dbReference type="ARBA" id="ARBA00023163"/>
    </source>
</evidence>
<dbReference type="SUPFAM" id="SSF46785">
    <property type="entry name" value="Winged helix' DNA-binding domain"/>
    <property type="match status" value="1"/>
</dbReference>
<dbReference type="PANTHER" id="PTHR30537:SF79">
    <property type="entry name" value="TRANSCRIPTIONAL REGULATOR-RELATED"/>
    <property type="match status" value="1"/>
</dbReference>
<dbReference type="Pfam" id="PF03466">
    <property type="entry name" value="LysR_substrate"/>
    <property type="match status" value="1"/>
</dbReference>
<dbReference type="GO" id="GO:0006351">
    <property type="term" value="P:DNA-templated transcription"/>
    <property type="evidence" value="ECO:0007669"/>
    <property type="project" value="TreeGrafter"/>
</dbReference>
<proteinExistence type="inferred from homology"/>
<keyword evidence="5" id="KW-0804">Transcription</keyword>
<dbReference type="InterPro" id="IPR000847">
    <property type="entry name" value="LysR_HTH_N"/>
</dbReference>
<dbReference type="PANTHER" id="PTHR30537">
    <property type="entry name" value="HTH-TYPE TRANSCRIPTIONAL REGULATOR"/>
    <property type="match status" value="1"/>
</dbReference>
<feature type="domain" description="HTH lysR-type" evidence="6">
    <location>
        <begin position="1"/>
        <end position="49"/>
    </location>
</feature>
<name>M4ZE34_9BRAD</name>
<dbReference type="InterPro" id="IPR036390">
    <property type="entry name" value="WH_DNA-bd_sf"/>
</dbReference>
<evidence type="ECO:0000256" key="3">
    <source>
        <dbReference type="ARBA" id="ARBA00023015"/>
    </source>
</evidence>
<evidence type="ECO:0000256" key="2">
    <source>
        <dbReference type="ARBA" id="ARBA00009437"/>
    </source>
</evidence>
<evidence type="ECO:0000313" key="8">
    <source>
        <dbReference type="Proteomes" id="UP000011841"/>
    </source>
</evidence>
<dbReference type="HOGENOM" id="CLU_039613_37_0_5"/>
<dbReference type="EMBL" id="AP012603">
    <property type="protein sequence ID" value="BAM92078.1"/>
    <property type="molecule type" value="Genomic_DNA"/>
</dbReference>
<gene>
    <name evidence="7" type="ORF">S58_61030</name>
</gene>
<dbReference type="Pfam" id="PF00126">
    <property type="entry name" value="HTH_1"/>
    <property type="match status" value="1"/>
</dbReference>
<dbReference type="GO" id="GO:0043565">
    <property type="term" value="F:sequence-specific DNA binding"/>
    <property type="evidence" value="ECO:0007669"/>
    <property type="project" value="TreeGrafter"/>
</dbReference>
<keyword evidence="4 7" id="KW-0238">DNA-binding</keyword>
<dbReference type="GO" id="GO:0003700">
    <property type="term" value="F:DNA-binding transcription factor activity"/>
    <property type="evidence" value="ECO:0007669"/>
    <property type="project" value="InterPro"/>
</dbReference>
<dbReference type="InterPro" id="IPR058163">
    <property type="entry name" value="LysR-type_TF_proteobact-type"/>
</dbReference>
<organism evidence="7 8">
    <name type="scientific">Bradyrhizobium oligotrophicum S58</name>
    <dbReference type="NCBI Taxonomy" id="1245469"/>
    <lineage>
        <taxon>Bacteria</taxon>
        <taxon>Pseudomonadati</taxon>
        <taxon>Pseudomonadota</taxon>
        <taxon>Alphaproteobacteria</taxon>
        <taxon>Hyphomicrobiales</taxon>
        <taxon>Nitrobacteraceae</taxon>
        <taxon>Bradyrhizobium</taxon>
    </lineage>
</organism>
<dbReference type="KEGG" id="aol:S58_61030"/>
<dbReference type="PROSITE" id="PS50931">
    <property type="entry name" value="HTH_LYSR"/>
    <property type="match status" value="1"/>
</dbReference>
<comment type="function">
    <text evidence="1">NodD regulates the expression of the nodABCFE genes which encode other nodulation proteins. NodD is also a negative regulator of its own expression. Binds flavonoids as inducers.</text>
</comment>
<comment type="similarity">
    <text evidence="2">Belongs to the LysR transcriptional regulatory family.</text>
</comment>
<dbReference type="InterPro" id="IPR036388">
    <property type="entry name" value="WH-like_DNA-bd_sf"/>
</dbReference>
<sequence length="291" mass="32063">MAVARVGSLAQAALRLGLTVPALSRRIQLLEAEFGTRLFERQPRGVTLTETGRDYFAALDPAWESMAQATEVVRTRGRRNVLTVSVMPTFAANWLIPRLQDFHVQHKAVEIAVETSADIEDLTATPRIDCAIRLGCGPWPGLDCEPLLAVHAVPVASPQYLAKAGRCREPRALLQQKLIGTTHQIEFWREWFAAVGLDETPRDCLAFDNLQVVYEAAAAGMGIALGLDPVVRPFIASGRLVPLYPNTVRLPRQFHLVYRSDAAKSGRGFAPFRDWLFAEAAACAGEPRVRP</sequence>
<reference evidence="7 8" key="1">
    <citation type="journal article" date="2013" name="Appl. Environ. Microbiol.">
        <title>Genome analysis suggests that the soil oligotrophic bacterium Agromonas oligotrophica (Bradyrhizobium oligotrophicum) is a nitrogen-fixing symbiont of Aeschynomene indica.</title>
        <authorList>
            <person name="Okubo T."/>
            <person name="Fukushima S."/>
            <person name="Itakura M."/>
            <person name="Oshima K."/>
            <person name="Longtonglang A."/>
            <person name="Teaumroong N."/>
            <person name="Mitsui H."/>
            <person name="Hattori M."/>
            <person name="Hattori R."/>
            <person name="Hattori T."/>
            <person name="Minamisawa K."/>
        </authorList>
    </citation>
    <scope>NUCLEOTIDE SEQUENCE [LARGE SCALE GENOMIC DNA]</scope>
    <source>
        <strain evidence="7 8">S58</strain>
    </source>
</reference>
<dbReference type="PRINTS" id="PR00039">
    <property type="entry name" value="HTHLYSR"/>
</dbReference>
<dbReference type="STRING" id="1245469.S58_61030"/>
<dbReference type="Gene3D" id="3.40.190.10">
    <property type="entry name" value="Periplasmic binding protein-like II"/>
    <property type="match status" value="2"/>
</dbReference>
<dbReference type="AlphaFoldDB" id="M4ZE34"/>
<dbReference type="eggNOG" id="COG0583">
    <property type="taxonomic scope" value="Bacteria"/>
</dbReference>
<dbReference type="SUPFAM" id="SSF53850">
    <property type="entry name" value="Periplasmic binding protein-like II"/>
    <property type="match status" value="1"/>
</dbReference>
<evidence type="ECO:0000313" key="7">
    <source>
        <dbReference type="EMBL" id="BAM92078.1"/>
    </source>
</evidence>
<evidence type="ECO:0000256" key="1">
    <source>
        <dbReference type="ARBA" id="ARBA00003502"/>
    </source>
</evidence>
<accession>M4ZE34</accession>